<keyword evidence="4 5" id="KW-0472">Membrane</keyword>
<dbReference type="Proteomes" id="UP000799324">
    <property type="component" value="Unassembled WGS sequence"/>
</dbReference>
<comment type="subcellular location">
    <subcellularLocation>
        <location evidence="1">Membrane</location>
    </subcellularLocation>
</comment>
<evidence type="ECO:0000256" key="5">
    <source>
        <dbReference type="SAM" id="Phobius"/>
    </source>
</evidence>
<protein>
    <submittedName>
        <fullName evidence="6">Uncharacterized protein</fullName>
    </submittedName>
</protein>
<dbReference type="GO" id="GO:0016020">
    <property type="term" value="C:membrane"/>
    <property type="evidence" value="ECO:0007669"/>
    <property type="project" value="UniProtKB-SubCell"/>
</dbReference>
<keyword evidence="3 5" id="KW-1133">Transmembrane helix</keyword>
<evidence type="ECO:0000256" key="2">
    <source>
        <dbReference type="ARBA" id="ARBA00022692"/>
    </source>
</evidence>
<evidence type="ECO:0000313" key="6">
    <source>
        <dbReference type="EMBL" id="KAF2660875.1"/>
    </source>
</evidence>
<name>A0A6A6TLE3_9PLEO</name>
<reference evidence="6" key="1">
    <citation type="journal article" date="2020" name="Stud. Mycol.">
        <title>101 Dothideomycetes genomes: a test case for predicting lifestyles and emergence of pathogens.</title>
        <authorList>
            <person name="Haridas S."/>
            <person name="Albert R."/>
            <person name="Binder M."/>
            <person name="Bloem J."/>
            <person name="Labutti K."/>
            <person name="Salamov A."/>
            <person name="Andreopoulos B."/>
            <person name="Baker S."/>
            <person name="Barry K."/>
            <person name="Bills G."/>
            <person name="Bluhm B."/>
            <person name="Cannon C."/>
            <person name="Castanera R."/>
            <person name="Culley D."/>
            <person name="Daum C."/>
            <person name="Ezra D."/>
            <person name="Gonzalez J."/>
            <person name="Henrissat B."/>
            <person name="Kuo A."/>
            <person name="Liang C."/>
            <person name="Lipzen A."/>
            <person name="Lutzoni F."/>
            <person name="Magnuson J."/>
            <person name="Mondo S."/>
            <person name="Nolan M."/>
            <person name="Ohm R."/>
            <person name="Pangilinan J."/>
            <person name="Park H.-J."/>
            <person name="Ramirez L."/>
            <person name="Alfaro M."/>
            <person name="Sun H."/>
            <person name="Tritt A."/>
            <person name="Yoshinaga Y."/>
            <person name="Zwiers L.-H."/>
            <person name="Turgeon B."/>
            <person name="Goodwin S."/>
            <person name="Spatafora J."/>
            <person name="Crous P."/>
            <person name="Grigoriev I."/>
        </authorList>
    </citation>
    <scope>NUCLEOTIDE SEQUENCE</scope>
    <source>
        <strain evidence="6">CBS 122681</strain>
    </source>
</reference>
<sequence>MFCLRSWIPILFFLLRANASPVYLILFISASYFLNRPCVYCSLLLFILVVALFDFHTPWFEPPLSDESTVVDSNGTTPYQDSILETAAMFADAASQTGKALIKGAVDGLKERTMGAQQGSTGAAGGFDWVKGLLGKKEWRIQCLDVLVRI</sequence>
<organism evidence="6 7">
    <name type="scientific">Lophiostoma macrostomum CBS 122681</name>
    <dbReference type="NCBI Taxonomy" id="1314788"/>
    <lineage>
        <taxon>Eukaryota</taxon>
        <taxon>Fungi</taxon>
        <taxon>Dikarya</taxon>
        <taxon>Ascomycota</taxon>
        <taxon>Pezizomycotina</taxon>
        <taxon>Dothideomycetes</taxon>
        <taxon>Pleosporomycetidae</taxon>
        <taxon>Pleosporales</taxon>
        <taxon>Lophiostomataceae</taxon>
        <taxon>Lophiostoma</taxon>
    </lineage>
</organism>
<dbReference type="PANTHER" id="PTHR13259:SF1">
    <property type="entry name" value="BLADDER CANCER-ASSOCIATED PROTEIN"/>
    <property type="match status" value="1"/>
</dbReference>
<dbReference type="InterPro" id="IPR009598">
    <property type="entry name" value="BCALP"/>
</dbReference>
<accession>A0A6A6TLE3</accession>
<dbReference type="OrthoDB" id="5563033at2759"/>
<dbReference type="EMBL" id="MU004297">
    <property type="protein sequence ID" value="KAF2660875.1"/>
    <property type="molecule type" value="Genomic_DNA"/>
</dbReference>
<dbReference type="PANTHER" id="PTHR13259">
    <property type="entry name" value="BLADDER CANCER 10 KD PROTEIN HOMOLOG"/>
    <property type="match status" value="1"/>
</dbReference>
<feature type="transmembrane region" description="Helical" evidence="5">
    <location>
        <begin position="38"/>
        <end position="60"/>
    </location>
</feature>
<proteinExistence type="predicted"/>
<dbReference type="AlphaFoldDB" id="A0A6A6TLE3"/>
<dbReference type="Pfam" id="PF06726">
    <property type="entry name" value="BC10"/>
    <property type="match status" value="1"/>
</dbReference>
<gene>
    <name evidence="6" type="ORF">K491DRAFT_754380</name>
</gene>
<keyword evidence="2 5" id="KW-0812">Transmembrane</keyword>
<keyword evidence="7" id="KW-1185">Reference proteome</keyword>
<evidence type="ECO:0000256" key="4">
    <source>
        <dbReference type="ARBA" id="ARBA00023136"/>
    </source>
</evidence>
<evidence type="ECO:0000313" key="7">
    <source>
        <dbReference type="Proteomes" id="UP000799324"/>
    </source>
</evidence>
<feature type="transmembrane region" description="Helical" evidence="5">
    <location>
        <begin position="6"/>
        <end position="26"/>
    </location>
</feature>
<dbReference type="SMART" id="SM01396">
    <property type="entry name" value="BC10"/>
    <property type="match status" value="1"/>
</dbReference>
<evidence type="ECO:0000256" key="1">
    <source>
        <dbReference type="ARBA" id="ARBA00004370"/>
    </source>
</evidence>
<evidence type="ECO:0000256" key="3">
    <source>
        <dbReference type="ARBA" id="ARBA00022989"/>
    </source>
</evidence>